<name>A0A9P4QW18_9PLEO</name>
<organism evidence="2 3">
    <name type="scientific">Polyplosphaeria fusca</name>
    <dbReference type="NCBI Taxonomy" id="682080"/>
    <lineage>
        <taxon>Eukaryota</taxon>
        <taxon>Fungi</taxon>
        <taxon>Dikarya</taxon>
        <taxon>Ascomycota</taxon>
        <taxon>Pezizomycotina</taxon>
        <taxon>Dothideomycetes</taxon>
        <taxon>Pleosporomycetidae</taxon>
        <taxon>Pleosporales</taxon>
        <taxon>Tetraplosphaeriaceae</taxon>
        <taxon>Polyplosphaeria</taxon>
    </lineage>
</organism>
<protein>
    <submittedName>
        <fullName evidence="2">Uncharacterized protein</fullName>
    </submittedName>
</protein>
<keyword evidence="3" id="KW-1185">Reference proteome</keyword>
<feature type="compositionally biased region" description="Polar residues" evidence="1">
    <location>
        <begin position="194"/>
        <end position="207"/>
    </location>
</feature>
<dbReference type="AlphaFoldDB" id="A0A9P4QW18"/>
<feature type="compositionally biased region" description="Polar residues" evidence="1">
    <location>
        <begin position="158"/>
        <end position="186"/>
    </location>
</feature>
<sequence>MAMTAYDLCVKDGDGAMVHLYVRVGTDGHQPIWALWHWNCKKKDASQHNGQGYCSMRYDAVCNWTDENPGRFFEEAARVQWNVYYTQRFGRYSDQVLGVEHPTQPMPMYDAQAPHQQLPQIAYPTQPMSMPDARAFHPQIPGYAPVLSAYQQQPAAGFGNSPTTLYGPTSPSGYQNPSREGSTTPAQVACHDANQLNRTLRTPMRSS</sequence>
<accession>A0A9P4QW18</accession>
<dbReference type="Proteomes" id="UP000799444">
    <property type="component" value="Unassembled WGS sequence"/>
</dbReference>
<dbReference type="EMBL" id="ML996141">
    <property type="protein sequence ID" value="KAF2734973.1"/>
    <property type="molecule type" value="Genomic_DNA"/>
</dbReference>
<evidence type="ECO:0000313" key="2">
    <source>
        <dbReference type="EMBL" id="KAF2734973.1"/>
    </source>
</evidence>
<gene>
    <name evidence="2" type="ORF">EJ04DRAFT_563794</name>
</gene>
<evidence type="ECO:0000313" key="3">
    <source>
        <dbReference type="Proteomes" id="UP000799444"/>
    </source>
</evidence>
<feature type="region of interest" description="Disordered" evidence="1">
    <location>
        <begin position="158"/>
        <end position="207"/>
    </location>
</feature>
<comment type="caution">
    <text evidence="2">The sequence shown here is derived from an EMBL/GenBank/DDBJ whole genome shotgun (WGS) entry which is preliminary data.</text>
</comment>
<evidence type="ECO:0000256" key="1">
    <source>
        <dbReference type="SAM" id="MobiDB-lite"/>
    </source>
</evidence>
<reference evidence="2" key="1">
    <citation type="journal article" date="2020" name="Stud. Mycol.">
        <title>101 Dothideomycetes genomes: a test case for predicting lifestyles and emergence of pathogens.</title>
        <authorList>
            <person name="Haridas S."/>
            <person name="Albert R."/>
            <person name="Binder M."/>
            <person name="Bloem J."/>
            <person name="Labutti K."/>
            <person name="Salamov A."/>
            <person name="Andreopoulos B."/>
            <person name="Baker S."/>
            <person name="Barry K."/>
            <person name="Bills G."/>
            <person name="Bluhm B."/>
            <person name="Cannon C."/>
            <person name="Castanera R."/>
            <person name="Culley D."/>
            <person name="Daum C."/>
            <person name="Ezra D."/>
            <person name="Gonzalez J."/>
            <person name="Henrissat B."/>
            <person name="Kuo A."/>
            <person name="Liang C."/>
            <person name="Lipzen A."/>
            <person name="Lutzoni F."/>
            <person name="Magnuson J."/>
            <person name="Mondo S."/>
            <person name="Nolan M."/>
            <person name="Ohm R."/>
            <person name="Pangilinan J."/>
            <person name="Park H.-J."/>
            <person name="Ramirez L."/>
            <person name="Alfaro M."/>
            <person name="Sun H."/>
            <person name="Tritt A."/>
            <person name="Yoshinaga Y."/>
            <person name="Zwiers L.-H."/>
            <person name="Turgeon B."/>
            <person name="Goodwin S."/>
            <person name="Spatafora J."/>
            <person name="Crous P."/>
            <person name="Grigoriev I."/>
        </authorList>
    </citation>
    <scope>NUCLEOTIDE SEQUENCE</scope>
    <source>
        <strain evidence="2">CBS 125425</strain>
    </source>
</reference>
<proteinExistence type="predicted"/>